<feature type="transmembrane region" description="Helical" evidence="5">
    <location>
        <begin position="97"/>
        <end position="115"/>
    </location>
</feature>
<feature type="transmembrane region" description="Helical" evidence="5">
    <location>
        <begin position="266"/>
        <end position="288"/>
    </location>
</feature>
<keyword evidence="7" id="KW-1185">Reference proteome</keyword>
<dbReference type="Pfam" id="PF00654">
    <property type="entry name" value="Voltage_CLC"/>
    <property type="match status" value="1"/>
</dbReference>
<feature type="transmembrane region" description="Helical" evidence="5">
    <location>
        <begin position="148"/>
        <end position="170"/>
    </location>
</feature>
<comment type="caution">
    <text evidence="6">The sequence shown here is derived from an EMBL/GenBank/DDBJ whole genome shotgun (WGS) entry which is preliminary data.</text>
</comment>
<dbReference type="InterPro" id="IPR001807">
    <property type="entry name" value="ClC"/>
</dbReference>
<feature type="transmembrane region" description="Helical" evidence="5">
    <location>
        <begin position="190"/>
        <end position="211"/>
    </location>
</feature>
<dbReference type="EMBL" id="PPEK01000009">
    <property type="protein sequence ID" value="PNV67388.1"/>
    <property type="molecule type" value="Genomic_DNA"/>
</dbReference>
<gene>
    <name evidence="6" type="ORF">C2L71_08180</name>
</gene>
<name>A0A2K2UAZ3_9ACTN</name>
<evidence type="ECO:0000313" key="6">
    <source>
        <dbReference type="EMBL" id="PNV67388.1"/>
    </source>
</evidence>
<dbReference type="SUPFAM" id="SSF81340">
    <property type="entry name" value="Clc chloride channel"/>
    <property type="match status" value="1"/>
</dbReference>
<dbReference type="Gene3D" id="1.10.3080.10">
    <property type="entry name" value="Clc chloride channel"/>
    <property type="match status" value="1"/>
</dbReference>
<dbReference type="InterPro" id="IPR014743">
    <property type="entry name" value="Cl-channel_core"/>
</dbReference>
<dbReference type="AlphaFoldDB" id="A0A2K2UAZ3"/>
<reference evidence="7" key="1">
    <citation type="submission" date="2018-01" db="EMBL/GenBank/DDBJ databases">
        <title>Rubneribacter badeniensis gen. nov., sp. nov., and Colonibacter rubneri, gen. nov., sp. nov., WGS of new members of the Eggerthellaceae.</title>
        <authorList>
            <person name="Danylec N."/>
            <person name="Stoll D.A."/>
            <person name="Doetsch A."/>
            <person name="Kulling S.E."/>
            <person name="Huch M."/>
        </authorList>
    </citation>
    <scope>NUCLEOTIDE SEQUENCE [LARGE SCALE GENOMIC DNA]</scope>
    <source>
        <strain evidence="7">ResAG-96</strain>
    </source>
</reference>
<dbReference type="PANTHER" id="PTHR43427">
    <property type="entry name" value="CHLORIDE CHANNEL PROTEIN CLC-E"/>
    <property type="match status" value="1"/>
</dbReference>
<sequence>MRFAKPANRILFASSVIVTGAVAGAFVWLLLFVMNLGISFVWNILPEHFGPFFPLLACSIGGLVIGLFAKRFGSYPEDLDEVMAKVKRDGRYDYDKLGVMSAAALLPLFFGGPIGPEAGLTGAVAGICTWVGDRMKRFGSEFRQLTSVGTMAALSAIFTAPLFGFVAPLYGSVDENVDDRTIRIPKTWKIVVYLCAIAGALAAFAGLGALFGGGMSLPRFTDIHVGTVELLWLVPLALVGAAGGWLFCMGDGLFGRLSDKMGDRPVLKAVIAGTVLGVAGIVLPFAMFAGETQAEELGRMWTSMGALALLATGFVKVLLTPFCIRFGWRGGHFFPVIFAGVSIGYGMATLTGADPVFCLCACTAALVGGVMRQPLMAVLLLFLCFPVKGVIVMLAAAALGAIVPLPTAFRKKPREQEDPQSEDVPAESR</sequence>
<accession>A0A2K2UAZ3</accession>
<dbReference type="InterPro" id="IPR050368">
    <property type="entry name" value="ClC-type_chloride_channel"/>
</dbReference>
<feature type="transmembrane region" description="Helical" evidence="5">
    <location>
        <begin position="300"/>
        <end position="319"/>
    </location>
</feature>
<feature type="transmembrane region" description="Helical" evidence="5">
    <location>
        <begin position="378"/>
        <end position="403"/>
    </location>
</feature>
<dbReference type="Proteomes" id="UP000236197">
    <property type="component" value="Unassembled WGS sequence"/>
</dbReference>
<feature type="transmembrane region" description="Helical" evidence="5">
    <location>
        <begin position="354"/>
        <end position="371"/>
    </location>
</feature>
<protein>
    <submittedName>
        <fullName evidence="6">Chloride channel protein</fullName>
    </submittedName>
</protein>
<evidence type="ECO:0000256" key="3">
    <source>
        <dbReference type="ARBA" id="ARBA00022989"/>
    </source>
</evidence>
<evidence type="ECO:0000313" key="7">
    <source>
        <dbReference type="Proteomes" id="UP000236197"/>
    </source>
</evidence>
<dbReference type="GO" id="GO:0016020">
    <property type="term" value="C:membrane"/>
    <property type="evidence" value="ECO:0007669"/>
    <property type="project" value="UniProtKB-SubCell"/>
</dbReference>
<evidence type="ECO:0000256" key="4">
    <source>
        <dbReference type="ARBA" id="ARBA00023136"/>
    </source>
</evidence>
<keyword evidence="3 5" id="KW-1133">Transmembrane helix</keyword>
<comment type="subcellular location">
    <subcellularLocation>
        <location evidence="1">Membrane</location>
        <topology evidence="1">Multi-pass membrane protein</topology>
    </subcellularLocation>
</comment>
<evidence type="ECO:0000256" key="1">
    <source>
        <dbReference type="ARBA" id="ARBA00004141"/>
    </source>
</evidence>
<evidence type="ECO:0000256" key="5">
    <source>
        <dbReference type="SAM" id="Phobius"/>
    </source>
</evidence>
<dbReference type="RefSeq" id="WP_103265281.1">
    <property type="nucleotide sequence ID" value="NZ_CABMLE010000009.1"/>
</dbReference>
<feature type="transmembrane region" description="Helical" evidence="5">
    <location>
        <begin position="51"/>
        <end position="69"/>
    </location>
</feature>
<dbReference type="OrthoDB" id="2729535at2"/>
<feature type="transmembrane region" description="Helical" evidence="5">
    <location>
        <begin position="331"/>
        <end position="348"/>
    </location>
</feature>
<proteinExistence type="predicted"/>
<dbReference type="GO" id="GO:0015108">
    <property type="term" value="F:chloride transmembrane transporter activity"/>
    <property type="evidence" value="ECO:0007669"/>
    <property type="project" value="InterPro"/>
</dbReference>
<dbReference type="PANTHER" id="PTHR43427:SF12">
    <property type="entry name" value="CHLORIDE TRANSPORTER"/>
    <property type="match status" value="1"/>
</dbReference>
<feature type="transmembrane region" description="Helical" evidence="5">
    <location>
        <begin position="231"/>
        <end position="254"/>
    </location>
</feature>
<keyword evidence="2 5" id="KW-0812">Transmembrane</keyword>
<feature type="transmembrane region" description="Helical" evidence="5">
    <location>
        <begin position="12"/>
        <end position="45"/>
    </location>
</feature>
<organism evidence="6 7">
    <name type="scientific">Enteroscipio rubneri</name>
    <dbReference type="NCBI Taxonomy" id="2070686"/>
    <lineage>
        <taxon>Bacteria</taxon>
        <taxon>Bacillati</taxon>
        <taxon>Actinomycetota</taxon>
        <taxon>Coriobacteriia</taxon>
        <taxon>Eggerthellales</taxon>
        <taxon>Eggerthellaceae</taxon>
        <taxon>Enteroscipio</taxon>
    </lineage>
</organism>
<keyword evidence="4 5" id="KW-0472">Membrane</keyword>
<dbReference type="CDD" id="cd00400">
    <property type="entry name" value="Voltage_gated_ClC"/>
    <property type="match status" value="1"/>
</dbReference>
<evidence type="ECO:0000256" key="2">
    <source>
        <dbReference type="ARBA" id="ARBA00022692"/>
    </source>
</evidence>